<dbReference type="GO" id="GO:0042450">
    <property type="term" value="P:L-arginine biosynthetic process via ornithine"/>
    <property type="evidence" value="ECO:0007669"/>
    <property type="project" value="UniProtKB-UniRule"/>
</dbReference>
<dbReference type="InterPro" id="IPR022761">
    <property type="entry name" value="Fumarate_lyase_N"/>
</dbReference>
<dbReference type="PRINTS" id="PR00145">
    <property type="entry name" value="ARGSUCLYASE"/>
</dbReference>
<keyword evidence="5 6" id="KW-0456">Lyase</keyword>
<dbReference type="Gene3D" id="1.10.40.30">
    <property type="entry name" value="Fumarase/aspartase (C-terminal domain)"/>
    <property type="match status" value="1"/>
</dbReference>
<reference evidence="9" key="1">
    <citation type="journal article" date="2014" name="Int. J. Syst. Evol. Microbiol.">
        <title>Complete genome sequence of Corynebacterium casei LMG S-19264T (=DSM 44701T), isolated from a smear-ripened cheese.</title>
        <authorList>
            <consortium name="US DOE Joint Genome Institute (JGI-PGF)"/>
            <person name="Walter F."/>
            <person name="Albersmeier A."/>
            <person name="Kalinowski J."/>
            <person name="Ruckert C."/>
        </authorList>
    </citation>
    <scope>NUCLEOTIDE SEQUENCE</scope>
    <source>
        <strain evidence="9">CGMCC 1.12785</strain>
    </source>
</reference>
<dbReference type="InterPro" id="IPR009049">
    <property type="entry name" value="Argininosuccinate_lyase"/>
</dbReference>
<gene>
    <name evidence="6 9" type="primary">argH</name>
    <name evidence="9" type="ORF">GCM10011333_30000</name>
</gene>
<evidence type="ECO:0000256" key="1">
    <source>
        <dbReference type="ARBA" id="ARBA00004941"/>
    </source>
</evidence>
<evidence type="ECO:0000313" key="9">
    <source>
        <dbReference type="EMBL" id="GGA24958.1"/>
    </source>
</evidence>
<sequence>MAGETDQTAGTGERLSLWGGRFAGGPAEAMARLSKSTHFDWRLAGYDIAGSKAHARVLHRAGLLDEEELAGMLSALDELLADVESGAFTAAESDEDVHSALERGLLERAGAQLGGKLRAGRSRNDQIATMGRMYIRDAARRLAGGLLEIVTALRDQAEAHFGAPMPGRTHLQHAQPVLLSHHLLAHAWPLLRDIERLRDLDARAGVSAYGSGALAGSSLGLDPQAVAEELGFASSVENSIDGTASRDVFAEFLFVTAMIGVDLSRLSEEVILWATKEFGFVVLDDAYSTGSSIMPQKKNPDIAELARGKAGRIIGDLTGLLATLKGIPLAYNRDLQEDKEPVFDAVDSLDLLLPAFSGMIATLRFDTERMAKLAPEGFALATDLAEWLVRRGVPFREAHELSGAAVKLAESRGQELWDLSDEDYAGLSEQFTAEVREVLTTLGSIDSRSARGGTARQAVRAQLEELATAMSRASEFAAP</sequence>
<dbReference type="GO" id="GO:0004056">
    <property type="term" value="F:argininosuccinate lyase activity"/>
    <property type="evidence" value="ECO:0007669"/>
    <property type="project" value="UniProtKB-UniRule"/>
</dbReference>
<dbReference type="FunFam" id="1.20.200.10:FF:000015">
    <property type="entry name" value="argininosuccinate lyase isoform X2"/>
    <property type="match status" value="1"/>
</dbReference>
<dbReference type="SUPFAM" id="SSF48557">
    <property type="entry name" value="L-aspartase-like"/>
    <property type="match status" value="1"/>
</dbReference>
<dbReference type="UniPathway" id="UPA00068">
    <property type="reaction ID" value="UER00114"/>
</dbReference>
<keyword evidence="10" id="KW-1185">Reference proteome</keyword>
<evidence type="ECO:0000259" key="7">
    <source>
        <dbReference type="Pfam" id="PF00206"/>
    </source>
</evidence>
<evidence type="ECO:0000256" key="2">
    <source>
        <dbReference type="ARBA" id="ARBA00012338"/>
    </source>
</evidence>
<evidence type="ECO:0000313" key="10">
    <source>
        <dbReference type="Proteomes" id="UP000616114"/>
    </source>
</evidence>
<dbReference type="InterPro" id="IPR020557">
    <property type="entry name" value="Fumarate_lyase_CS"/>
</dbReference>
<reference evidence="9" key="2">
    <citation type="submission" date="2020-09" db="EMBL/GenBank/DDBJ databases">
        <authorList>
            <person name="Sun Q."/>
            <person name="Zhou Y."/>
        </authorList>
    </citation>
    <scope>NUCLEOTIDE SEQUENCE</scope>
    <source>
        <strain evidence="9">CGMCC 1.12785</strain>
    </source>
</reference>
<proteinExistence type="inferred from homology"/>
<keyword evidence="3 6" id="KW-0055">Arginine biosynthesis</keyword>
<dbReference type="InterPro" id="IPR000362">
    <property type="entry name" value="Fumarate_lyase_fam"/>
</dbReference>
<dbReference type="PANTHER" id="PTHR43814:SF1">
    <property type="entry name" value="ARGININOSUCCINATE LYASE"/>
    <property type="match status" value="1"/>
</dbReference>
<comment type="catalytic activity">
    <reaction evidence="6">
        <text>2-(N(omega)-L-arginino)succinate = fumarate + L-arginine</text>
        <dbReference type="Rhea" id="RHEA:24020"/>
        <dbReference type="ChEBI" id="CHEBI:29806"/>
        <dbReference type="ChEBI" id="CHEBI:32682"/>
        <dbReference type="ChEBI" id="CHEBI:57472"/>
        <dbReference type="EC" id="4.3.2.1"/>
    </reaction>
</comment>
<organism evidence="9 10">
    <name type="scientific">Sediminivirga luteola</name>
    <dbReference type="NCBI Taxonomy" id="1774748"/>
    <lineage>
        <taxon>Bacteria</taxon>
        <taxon>Bacillati</taxon>
        <taxon>Actinomycetota</taxon>
        <taxon>Actinomycetes</taxon>
        <taxon>Micrococcales</taxon>
        <taxon>Brevibacteriaceae</taxon>
        <taxon>Sediminivirga</taxon>
    </lineage>
</organism>
<evidence type="ECO:0000256" key="5">
    <source>
        <dbReference type="ARBA" id="ARBA00023239"/>
    </source>
</evidence>
<dbReference type="InterPro" id="IPR008948">
    <property type="entry name" value="L-Aspartase-like"/>
</dbReference>
<dbReference type="Gene3D" id="1.20.200.10">
    <property type="entry name" value="Fumarase/aspartase (Central domain)"/>
    <property type="match status" value="1"/>
</dbReference>
<dbReference type="InterPro" id="IPR024083">
    <property type="entry name" value="Fumarase/histidase_N"/>
</dbReference>
<dbReference type="GO" id="GO:0005829">
    <property type="term" value="C:cytosol"/>
    <property type="evidence" value="ECO:0007669"/>
    <property type="project" value="TreeGrafter"/>
</dbReference>
<accession>A0A8J2XMB1</accession>
<evidence type="ECO:0000259" key="8">
    <source>
        <dbReference type="Pfam" id="PF14698"/>
    </source>
</evidence>
<comment type="pathway">
    <text evidence="1 6">Amino-acid biosynthesis; L-arginine biosynthesis; L-arginine from L-ornithine and carbamoyl phosphate: step 3/3.</text>
</comment>
<name>A0A8J2XMB1_9MICO</name>
<dbReference type="PRINTS" id="PR00149">
    <property type="entry name" value="FUMRATELYASE"/>
</dbReference>
<keyword evidence="4 6" id="KW-0028">Amino-acid biosynthesis</keyword>
<comment type="similarity">
    <text evidence="6">Belongs to the lyase 1 family. Argininosuccinate lyase subfamily.</text>
</comment>
<keyword evidence="6" id="KW-0963">Cytoplasm</keyword>
<feature type="domain" description="Argininosuccinate lyase C-terminal" evidence="8">
    <location>
        <begin position="378"/>
        <end position="445"/>
    </location>
</feature>
<dbReference type="PROSITE" id="PS00163">
    <property type="entry name" value="FUMARATE_LYASES"/>
    <property type="match status" value="1"/>
</dbReference>
<comment type="caution">
    <text evidence="9">The sequence shown here is derived from an EMBL/GenBank/DDBJ whole genome shotgun (WGS) entry which is preliminary data.</text>
</comment>
<dbReference type="InterPro" id="IPR029419">
    <property type="entry name" value="Arg_succ_lyase_C"/>
</dbReference>
<evidence type="ECO:0000256" key="4">
    <source>
        <dbReference type="ARBA" id="ARBA00022605"/>
    </source>
</evidence>
<dbReference type="NCBIfam" id="TIGR00838">
    <property type="entry name" value="argH"/>
    <property type="match status" value="1"/>
</dbReference>
<dbReference type="FunFam" id="1.10.40.30:FF:000001">
    <property type="entry name" value="Argininosuccinate lyase"/>
    <property type="match status" value="1"/>
</dbReference>
<dbReference type="AlphaFoldDB" id="A0A8J2XMB1"/>
<comment type="subcellular location">
    <subcellularLocation>
        <location evidence="6">Cytoplasm</location>
    </subcellularLocation>
</comment>
<feature type="domain" description="Fumarate lyase N-terminal" evidence="7">
    <location>
        <begin position="21"/>
        <end position="315"/>
    </location>
</feature>
<protein>
    <recommendedName>
        <fullName evidence="2 6">Argininosuccinate lyase</fullName>
        <shortName evidence="6">ASAL</shortName>
        <ecNumber evidence="2 6">4.3.2.1</ecNumber>
    </recommendedName>
    <alternativeName>
        <fullName evidence="6">Arginosuccinase</fullName>
    </alternativeName>
</protein>
<dbReference type="Pfam" id="PF00206">
    <property type="entry name" value="Lyase_1"/>
    <property type="match status" value="1"/>
</dbReference>
<dbReference type="HAMAP" id="MF_00006">
    <property type="entry name" value="Arg_succ_lyase"/>
    <property type="match status" value="1"/>
</dbReference>
<evidence type="ECO:0000256" key="6">
    <source>
        <dbReference type="HAMAP-Rule" id="MF_00006"/>
    </source>
</evidence>
<dbReference type="PANTHER" id="PTHR43814">
    <property type="entry name" value="ARGININOSUCCINATE LYASE"/>
    <property type="match status" value="1"/>
</dbReference>
<dbReference type="Gene3D" id="1.10.275.10">
    <property type="entry name" value="Fumarase/aspartase (N-terminal domain)"/>
    <property type="match status" value="1"/>
</dbReference>
<dbReference type="CDD" id="cd01359">
    <property type="entry name" value="Argininosuccinate_lyase"/>
    <property type="match status" value="1"/>
</dbReference>
<dbReference type="Proteomes" id="UP000616114">
    <property type="component" value="Unassembled WGS sequence"/>
</dbReference>
<dbReference type="RefSeq" id="WP_188551702.1">
    <property type="nucleotide sequence ID" value="NZ_BMFY01000015.1"/>
</dbReference>
<dbReference type="Pfam" id="PF14698">
    <property type="entry name" value="ASL_C2"/>
    <property type="match status" value="1"/>
</dbReference>
<dbReference type="EC" id="4.3.2.1" evidence="2 6"/>
<evidence type="ECO:0000256" key="3">
    <source>
        <dbReference type="ARBA" id="ARBA00022571"/>
    </source>
</evidence>
<dbReference type="EMBL" id="BMFY01000015">
    <property type="protein sequence ID" value="GGA24958.1"/>
    <property type="molecule type" value="Genomic_DNA"/>
</dbReference>